<dbReference type="Gene3D" id="1.10.10.2840">
    <property type="entry name" value="PucR C-terminal helix-turn-helix domain"/>
    <property type="match status" value="1"/>
</dbReference>
<feature type="domain" description="GAF" evidence="2">
    <location>
        <begin position="129"/>
        <end position="272"/>
    </location>
</feature>
<dbReference type="OrthoDB" id="143422at2"/>
<dbReference type="EMBL" id="AFVQ02000006">
    <property type="protein sequence ID" value="KLI03878.1"/>
    <property type="molecule type" value="Genomic_DNA"/>
</dbReference>
<dbReference type="Pfam" id="PF13556">
    <property type="entry name" value="HTH_30"/>
    <property type="match status" value="1"/>
</dbReference>
<evidence type="ECO:0000259" key="3">
    <source>
        <dbReference type="Pfam" id="PF13556"/>
    </source>
</evidence>
<dbReference type="InterPro" id="IPR025736">
    <property type="entry name" value="PucR_C-HTH_dom"/>
</dbReference>
<evidence type="ECO:0000259" key="2">
    <source>
        <dbReference type="Pfam" id="PF13185"/>
    </source>
</evidence>
<evidence type="ECO:0000256" key="1">
    <source>
        <dbReference type="ARBA" id="ARBA00006754"/>
    </source>
</evidence>
<gene>
    <name evidence="5" type="ORF">SINU_00515</name>
</gene>
<accession>A0A0U1QSV1</accession>
<dbReference type="RefSeq" id="WP_010023572.1">
    <property type="nucleotide sequence ID" value="NZ_AFVQ02000006.1"/>
</dbReference>
<dbReference type="Gene3D" id="3.30.450.40">
    <property type="match status" value="2"/>
</dbReference>
<dbReference type="Pfam" id="PF17853">
    <property type="entry name" value="GGDEF_2"/>
    <property type="match status" value="1"/>
</dbReference>
<dbReference type="STRING" id="1069536.SINU_00515"/>
<dbReference type="InterPro" id="IPR003018">
    <property type="entry name" value="GAF"/>
</dbReference>
<reference evidence="5 6" key="1">
    <citation type="journal article" date="2011" name="J. Bacteriol.">
        <title>Draft genome sequence of Sporolactobacillus inulinus strain CASD, an efficient D-lactic acid-producing bacterium with high-concentration lactate tolerance capability.</title>
        <authorList>
            <person name="Yu B."/>
            <person name="Su F."/>
            <person name="Wang L."/>
            <person name="Xu K."/>
            <person name="Zhao B."/>
            <person name="Xu P."/>
        </authorList>
    </citation>
    <scope>NUCLEOTIDE SEQUENCE [LARGE SCALE GENOMIC DNA]</scope>
    <source>
        <strain evidence="5 6">CASD</strain>
    </source>
</reference>
<feature type="domain" description="PucR C-terminal helix-turn-helix" evidence="3">
    <location>
        <begin position="638"/>
        <end position="696"/>
    </location>
</feature>
<dbReference type="AlphaFoldDB" id="A0A0U1QSV1"/>
<feature type="domain" description="CdaR GGDEF-like" evidence="4">
    <location>
        <begin position="462"/>
        <end position="587"/>
    </location>
</feature>
<dbReference type="Pfam" id="PF13185">
    <property type="entry name" value="GAF_2"/>
    <property type="match status" value="1"/>
</dbReference>
<dbReference type="InterPro" id="IPR041522">
    <property type="entry name" value="CdaR_GGDEF"/>
</dbReference>
<dbReference type="InterPro" id="IPR042070">
    <property type="entry name" value="PucR_C-HTH_sf"/>
</dbReference>
<evidence type="ECO:0000259" key="4">
    <source>
        <dbReference type="Pfam" id="PF17853"/>
    </source>
</evidence>
<dbReference type="Proteomes" id="UP000035553">
    <property type="component" value="Unassembled WGS sequence"/>
</dbReference>
<keyword evidence="6" id="KW-1185">Reference proteome</keyword>
<dbReference type="InterPro" id="IPR051448">
    <property type="entry name" value="CdaR-like_regulators"/>
</dbReference>
<evidence type="ECO:0008006" key="7">
    <source>
        <dbReference type="Google" id="ProtNLM"/>
    </source>
</evidence>
<evidence type="ECO:0000313" key="5">
    <source>
        <dbReference type="EMBL" id="KLI03878.1"/>
    </source>
</evidence>
<protein>
    <recommendedName>
        <fullName evidence="7">GAF domain-containing protein</fullName>
    </recommendedName>
</protein>
<evidence type="ECO:0000313" key="6">
    <source>
        <dbReference type="Proteomes" id="UP000035553"/>
    </source>
</evidence>
<dbReference type="PANTHER" id="PTHR33744:SF1">
    <property type="entry name" value="DNA-BINDING TRANSCRIPTIONAL ACTIVATOR ADER"/>
    <property type="match status" value="1"/>
</dbReference>
<organism evidence="5 6">
    <name type="scientific">Sporolactobacillus inulinus CASD</name>
    <dbReference type="NCBI Taxonomy" id="1069536"/>
    <lineage>
        <taxon>Bacteria</taxon>
        <taxon>Bacillati</taxon>
        <taxon>Bacillota</taxon>
        <taxon>Bacilli</taxon>
        <taxon>Bacillales</taxon>
        <taxon>Sporolactobacillaceae</taxon>
        <taxon>Sporolactobacillus</taxon>
    </lineage>
</organism>
<dbReference type="PANTHER" id="PTHR33744">
    <property type="entry name" value="CARBOHYDRATE DIACID REGULATOR"/>
    <property type="match status" value="1"/>
</dbReference>
<name>A0A0U1QSV1_9BACL</name>
<comment type="similarity">
    <text evidence="1">Belongs to the CdaR family.</text>
</comment>
<comment type="caution">
    <text evidence="5">The sequence shown here is derived from an EMBL/GenBank/DDBJ whole genome shotgun (WGS) entry which is preliminary data.</text>
</comment>
<proteinExistence type="inferred from homology"/>
<sequence length="702" mass="80499">MTIRTRNQKQQDNRHFVTATLHNWCSRFALTHLSLWEQVGDRKHCIWAFPQQDNIAALPKKADCVSVADHFLLVFDTEKTAVFRDYLQQCRTFLPVCFEAALALEKRSVEEKLWLGLSGEVLNDVDDSFYTKLLDTLITGLPGAEAGLLLLNNERTSKLVIESGSGFDHEYYQRIQLSSDESLAGTAFSKQELLVYNTKTALQQAMASLSPKNRDYLIQAAQWKRMPSTALAFPIINNQQSFGAVVLFGFSDGSCFSPEIVDTLQNVLNYISLLYGRYKNQREAKKTKRELDITYRALRTEHSQLRKTLDLYNILTALSRNNKGINEIMSAMYSTAHTPIVYYDELLFPIASCGTSAQHVLPDHFLKTREARYSVRVKKWQLLKLTEDELLLIIPVVGAERVIGFLCAWINKNTFNDSDRTLLEYSASFLGLESMKRQAVEQTKRQLFGDIFDQVLSNTFNENMLQQAKNLDLNEKDLYTVLICEYTQTATPGIQEQFASEACMKWLEQALKEVTIKGLVAHRRGAIVAFLSFPSDAEKRTIDSKLTRFSTRINQFPGAIKVGIGRLEEGFIRINQSYNDARQCIRLLKKKKSGKVYRFSSGGIDHLLMNHDPDELKLFVEDHLGLLLEYDARKHKELLKTLLVYLEHNRNLQETTEALTIHHNTLYYRINQIESILSVKLSHSEDWMNLAMACRIYQFLQG</sequence>
<dbReference type="InterPro" id="IPR029016">
    <property type="entry name" value="GAF-like_dom_sf"/>
</dbReference>
<dbReference type="SUPFAM" id="SSF55781">
    <property type="entry name" value="GAF domain-like"/>
    <property type="match status" value="1"/>
</dbReference>